<dbReference type="GeneID" id="108810369"/>
<dbReference type="RefSeq" id="XP_056843711.1">
    <property type="nucleotide sequence ID" value="XM_056987731.1"/>
</dbReference>
<protein>
    <submittedName>
        <fullName evidence="2 3">UV-B-induced protein At3g17800, chloroplastic-like</fullName>
    </submittedName>
</protein>
<dbReference type="RefSeq" id="XP_018437987.1">
    <property type="nucleotide sequence ID" value="XM_018582485.2"/>
</dbReference>
<dbReference type="KEGG" id="rsz:130496009"/>
<gene>
    <name evidence="2" type="primary">LOC108810369</name>
    <name evidence="3" type="synonym">LOC130496009</name>
</gene>
<evidence type="ECO:0000313" key="1">
    <source>
        <dbReference type="Proteomes" id="UP000504610"/>
    </source>
</evidence>
<dbReference type="AlphaFoldDB" id="A0A6J0JQM4"/>
<dbReference type="PANTHER" id="PTHR31808">
    <property type="entry name" value="EXPRESSED PROTEIN"/>
    <property type="match status" value="1"/>
</dbReference>
<dbReference type="PANTHER" id="PTHR31808:SF10">
    <property type="entry name" value="BNAANNG17260D PROTEIN"/>
    <property type="match status" value="1"/>
</dbReference>
<evidence type="ECO:0000313" key="3">
    <source>
        <dbReference type="RefSeq" id="XP_056843711.1"/>
    </source>
</evidence>
<name>A0A6J0JQM4_RAPSA</name>
<dbReference type="Pfam" id="PF05542">
    <property type="entry name" value="DUF760"/>
    <property type="match status" value="1"/>
</dbReference>
<accession>A0A6J0JQM4</accession>
<keyword evidence="1" id="KW-1185">Reference proteome</keyword>
<reference evidence="1" key="1">
    <citation type="journal article" date="2019" name="Database">
        <title>The radish genome database (RadishGD): an integrated information resource for radish genomics.</title>
        <authorList>
            <person name="Yu H.J."/>
            <person name="Baek S."/>
            <person name="Lee Y.J."/>
            <person name="Cho A."/>
            <person name="Mun J.H."/>
        </authorList>
    </citation>
    <scope>NUCLEOTIDE SEQUENCE [LARGE SCALE GENOMIC DNA]</scope>
    <source>
        <strain evidence="1">cv. WK10039</strain>
    </source>
</reference>
<dbReference type="KEGG" id="rsz:108810369"/>
<proteinExistence type="predicted"/>
<reference evidence="2 3" key="2">
    <citation type="submission" date="2025-04" db="UniProtKB">
        <authorList>
            <consortium name="RefSeq"/>
        </authorList>
    </citation>
    <scope>IDENTIFICATION</scope>
    <source>
        <tissue evidence="2 3">Leaf</tissue>
    </source>
</reference>
<dbReference type="InterPro" id="IPR008479">
    <property type="entry name" value="DUF760"/>
</dbReference>
<dbReference type="Proteomes" id="UP000504610">
    <property type="component" value="Chromosome 6"/>
</dbReference>
<dbReference type="OrthoDB" id="25131at2759"/>
<sequence>MDSCLSKHAALPLLPSRSRRLSGDRRLLVLPAMRKVQYRSLVMVAAAGNNQCEPGSSFNAPLKPRTSQGRFLRGLLINKRHLFHYAAADELRLLAENREAALARMSLSFGSDEASLHRRIAQHKERYCKTAVQEIIYMLIVYKYSEIRVPLAPKLSRCIHNGRLEIWPKKDRELESIHSCDALELIKEHVDAVTGLRVNSRVTEKTQIQKLHLRKVYVASILCGYFLKSASLRHQLECSLPDLHGIGYLKGSVTGSSLTMRIAHVATKEHLRHYITRFDTETMQRCAKPRTEEARNLIKKQCLALFGMEESDEIIVTSYSSLKRLVLEAVAFGTFLWDTELYVDNTYKLNENAEAQENRSI</sequence>
<evidence type="ECO:0000313" key="2">
    <source>
        <dbReference type="RefSeq" id="XP_018437987.1"/>
    </source>
</evidence>
<organism evidence="1 2">
    <name type="scientific">Raphanus sativus</name>
    <name type="common">Radish</name>
    <name type="synonym">Raphanus raphanistrum var. sativus</name>
    <dbReference type="NCBI Taxonomy" id="3726"/>
    <lineage>
        <taxon>Eukaryota</taxon>
        <taxon>Viridiplantae</taxon>
        <taxon>Streptophyta</taxon>
        <taxon>Embryophyta</taxon>
        <taxon>Tracheophyta</taxon>
        <taxon>Spermatophyta</taxon>
        <taxon>Magnoliopsida</taxon>
        <taxon>eudicotyledons</taxon>
        <taxon>Gunneridae</taxon>
        <taxon>Pentapetalae</taxon>
        <taxon>rosids</taxon>
        <taxon>malvids</taxon>
        <taxon>Brassicales</taxon>
        <taxon>Brassicaceae</taxon>
        <taxon>Brassiceae</taxon>
        <taxon>Raphanus</taxon>
    </lineage>
</organism>
<dbReference type="InterPro" id="IPR038925">
    <property type="entry name" value="At3g17800-like"/>
</dbReference>